<dbReference type="InterPro" id="IPR010982">
    <property type="entry name" value="Lambda_DNA-bd_dom_sf"/>
</dbReference>
<reference evidence="1 2" key="1">
    <citation type="submission" date="2018-06" db="EMBL/GenBank/DDBJ databases">
        <authorList>
            <person name="Zhirakovskaya E."/>
        </authorList>
    </citation>
    <scope>NUCLEOTIDE SEQUENCE [LARGE SCALE GENOMIC DNA]</scope>
    <source>
        <strain evidence="1 2">LY3</strain>
    </source>
</reference>
<dbReference type="InterPro" id="IPR001387">
    <property type="entry name" value="Cro/C1-type_HTH"/>
</dbReference>
<accession>A0A327MXI6</accession>
<gene>
    <name evidence="1" type="ORF">DOZ80_25080</name>
</gene>
<comment type="caution">
    <text evidence="1">The sequence shown here is derived from an EMBL/GenBank/DDBJ whole genome shotgun (WGS) entry which is preliminary data.</text>
</comment>
<protein>
    <submittedName>
        <fullName evidence="1">XRE family transcriptional regulator</fullName>
    </submittedName>
</protein>
<dbReference type="SUPFAM" id="SSF47413">
    <property type="entry name" value="lambda repressor-like DNA-binding domains"/>
    <property type="match status" value="1"/>
</dbReference>
<name>A0A327MXI6_PSEFL</name>
<proteinExistence type="predicted"/>
<dbReference type="GO" id="GO:0003677">
    <property type="term" value="F:DNA binding"/>
    <property type="evidence" value="ECO:0007669"/>
    <property type="project" value="InterPro"/>
</dbReference>
<dbReference type="CDD" id="cd00093">
    <property type="entry name" value="HTH_XRE"/>
    <property type="match status" value="1"/>
</dbReference>
<dbReference type="Gene3D" id="1.10.260.40">
    <property type="entry name" value="lambda repressor-like DNA-binding domains"/>
    <property type="match status" value="1"/>
</dbReference>
<sequence>MDLRTAFAGVLRALRLVRGARYADLSDATHRRKIAELENAQTSITLEQFDALAESLGLDAIALMALCVSEREGVVPRERTLDSIAKLTDFEAAGGMELIREQFDATGSLVKRSRGRPLNTENEKAVLALKAEGASPQQAATRLELALTSVMEYWRK</sequence>
<evidence type="ECO:0000313" key="2">
    <source>
        <dbReference type="Proteomes" id="UP000249493"/>
    </source>
</evidence>
<organism evidence="1 2">
    <name type="scientific">Pseudomonas fluorescens</name>
    <dbReference type="NCBI Taxonomy" id="294"/>
    <lineage>
        <taxon>Bacteria</taxon>
        <taxon>Pseudomonadati</taxon>
        <taxon>Pseudomonadota</taxon>
        <taxon>Gammaproteobacteria</taxon>
        <taxon>Pseudomonadales</taxon>
        <taxon>Pseudomonadaceae</taxon>
        <taxon>Pseudomonas</taxon>
    </lineage>
</organism>
<dbReference type="EMBL" id="QLIN01000014">
    <property type="protein sequence ID" value="RAI64868.1"/>
    <property type="molecule type" value="Genomic_DNA"/>
</dbReference>
<dbReference type="AlphaFoldDB" id="A0A327MXI6"/>
<dbReference type="Proteomes" id="UP000249493">
    <property type="component" value="Unassembled WGS sequence"/>
</dbReference>
<evidence type="ECO:0000313" key="1">
    <source>
        <dbReference type="EMBL" id="RAI64868.1"/>
    </source>
</evidence>